<keyword evidence="7" id="KW-0067">ATP-binding</keyword>
<comment type="catalytic activity">
    <reaction evidence="1">
        <text>ATP + protein L-histidine = ADP + protein N-phospho-L-histidine.</text>
        <dbReference type="EC" id="2.7.13.3"/>
    </reaction>
</comment>
<dbReference type="Proteomes" id="UP001162740">
    <property type="component" value="Plasmid pGD02.2.1"/>
</dbReference>
<evidence type="ECO:0000256" key="9">
    <source>
        <dbReference type="SAM" id="Phobius"/>
    </source>
</evidence>
<feature type="transmembrane region" description="Helical" evidence="9">
    <location>
        <begin position="35"/>
        <end position="59"/>
    </location>
</feature>
<dbReference type="EMBL" id="CP083975">
    <property type="protein sequence ID" value="UZF48043.1"/>
    <property type="molecule type" value="Genomic_DNA"/>
</dbReference>
<dbReference type="RefSeq" id="WP_059384584.1">
    <property type="nucleotide sequence ID" value="NZ_CP032221.1"/>
</dbReference>
<dbReference type="InterPro" id="IPR011712">
    <property type="entry name" value="Sig_transdc_His_kin_sub3_dim/P"/>
</dbReference>
<dbReference type="Pfam" id="PF13796">
    <property type="entry name" value="Sensor"/>
    <property type="match status" value="1"/>
</dbReference>
<dbReference type="InterPro" id="IPR050482">
    <property type="entry name" value="Sensor_HK_TwoCompSys"/>
</dbReference>
<evidence type="ECO:0000256" key="3">
    <source>
        <dbReference type="ARBA" id="ARBA00022553"/>
    </source>
</evidence>
<evidence type="ECO:0000256" key="2">
    <source>
        <dbReference type="ARBA" id="ARBA00012438"/>
    </source>
</evidence>
<dbReference type="AlphaFoldDB" id="A0AA46X0X8"/>
<dbReference type="InterPro" id="IPR025828">
    <property type="entry name" value="Put_sensor_dom"/>
</dbReference>
<dbReference type="Gene3D" id="1.20.5.1930">
    <property type="match status" value="1"/>
</dbReference>
<feature type="domain" description="Histidine kinase/HSP90-like ATPase" evidence="10">
    <location>
        <begin position="353"/>
        <end position="443"/>
    </location>
</feature>
<geneLocation type="plasmid" evidence="11 12">
    <name>pGD02.2.1</name>
</geneLocation>
<dbReference type="EC" id="2.7.13.3" evidence="2"/>
<keyword evidence="9" id="KW-0812">Transmembrane</keyword>
<organism evidence="11 12">
    <name type="scientific">Rhodococcus rhodochrous</name>
    <dbReference type="NCBI Taxonomy" id="1829"/>
    <lineage>
        <taxon>Bacteria</taxon>
        <taxon>Bacillati</taxon>
        <taxon>Actinomycetota</taxon>
        <taxon>Actinomycetes</taxon>
        <taxon>Mycobacteriales</taxon>
        <taxon>Nocardiaceae</taxon>
        <taxon>Rhodococcus</taxon>
    </lineage>
</organism>
<evidence type="ECO:0000256" key="4">
    <source>
        <dbReference type="ARBA" id="ARBA00022679"/>
    </source>
</evidence>
<dbReference type="InterPro" id="IPR036890">
    <property type="entry name" value="HATPase_C_sf"/>
</dbReference>
<dbReference type="SUPFAM" id="SSF55874">
    <property type="entry name" value="ATPase domain of HSP90 chaperone/DNA topoisomerase II/histidine kinase"/>
    <property type="match status" value="1"/>
</dbReference>
<dbReference type="Pfam" id="PF07730">
    <property type="entry name" value="HisKA_3"/>
    <property type="match status" value="1"/>
</dbReference>
<feature type="transmembrane region" description="Helical" evidence="9">
    <location>
        <begin position="142"/>
        <end position="172"/>
    </location>
</feature>
<dbReference type="SMART" id="SM00387">
    <property type="entry name" value="HATPase_c"/>
    <property type="match status" value="1"/>
</dbReference>
<dbReference type="GO" id="GO:0005524">
    <property type="term" value="F:ATP binding"/>
    <property type="evidence" value="ECO:0007669"/>
    <property type="project" value="UniProtKB-KW"/>
</dbReference>
<evidence type="ECO:0000259" key="10">
    <source>
        <dbReference type="SMART" id="SM00387"/>
    </source>
</evidence>
<gene>
    <name evidence="11" type="ORF">KUM34_026975</name>
</gene>
<dbReference type="PANTHER" id="PTHR24421:SF10">
    <property type="entry name" value="NITRATE_NITRITE SENSOR PROTEIN NARQ"/>
    <property type="match status" value="1"/>
</dbReference>
<proteinExistence type="predicted"/>
<evidence type="ECO:0000256" key="7">
    <source>
        <dbReference type="ARBA" id="ARBA00022840"/>
    </source>
</evidence>
<keyword evidence="11" id="KW-0614">Plasmid</keyword>
<keyword evidence="4" id="KW-0808">Transferase</keyword>
<protein>
    <recommendedName>
        <fullName evidence="2">histidine kinase</fullName>
        <ecNumber evidence="2">2.7.13.3</ecNumber>
    </recommendedName>
</protein>
<evidence type="ECO:0000256" key="6">
    <source>
        <dbReference type="ARBA" id="ARBA00022777"/>
    </source>
</evidence>
<dbReference type="GO" id="GO:0000155">
    <property type="term" value="F:phosphorelay sensor kinase activity"/>
    <property type="evidence" value="ECO:0007669"/>
    <property type="project" value="InterPro"/>
</dbReference>
<keyword evidence="9" id="KW-1133">Transmembrane helix</keyword>
<evidence type="ECO:0000256" key="5">
    <source>
        <dbReference type="ARBA" id="ARBA00022741"/>
    </source>
</evidence>
<dbReference type="GO" id="GO:0046983">
    <property type="term" value="F:protein dimerization activity"/>
    <property type="evidence" value="ECO:0007669"/>
    <property type="project" value="InterPro"/>
</dbReference>
<keyword evidence="9" id="KW-0472">Membrane</keyword>
<dbReference type="Gene3D" id="3.30.565.10">
    <property type="entry name" value="Histidine kinase-like ATPase, C-terminal domain"/>
    <property type="match status" value="1"/>
</dbReference>
<feature type="transmembrane region" description="Helical" evidence="9">
    <location>
        <begin position="71"/>
        <end position="96"/>
    </location>
</feature>
<evidence type="ECO:0000256" key="1">
    <source>
        <dbReference type="ARBA" id="ARBA00000085"/>
    </source>
</evidence>
<dbReference type="GO" id="GO:0016020">
    <property type="term" value="C:membrane"/>
    <property type="evidence" value="ECO:0007669"/>
    <property type="project" value="InterPro"/>
</dbReference>
<name>A0AA46X0X8_RHORH</name>
<keyword evidence="3" id="KW-0597">Phosphoprotein</keyword>
<reference evidence="11 12" key="1">
    <citation type="journal article" date="2021" name="Front. Microbiol.">
        <title>Bacterial Transformation of Aromatic Monomers in Softwood Black Liquor.</title>
        <authorList>
            <person name="Navas L.E."/>
            <person name="Dexter G."/>
            <person name="Liu J."/>
            <person name="Levy-Booth D."/>
            <person name="Cho M."/>
            <person name="Jang S.K."/>
            <person name="Mansfield S.D."/>
            <person name="Renneckar S."/>
            <person name="Mohn W.W."/>
            <person name="Eltis L.D."/>
        </authorList>
    </citation>
    <scope>NUCLEOTIDE SEQUENCE [LARGE SCALE GENOMIC DNA]</scope>
    <source>
        <strain evidence="11 12">GD02</strain>
    </source>
</reference>
<evidence type="ECO:0000256" key="8">
    <source>
        <dbReference type="ARBA" id="ARBA00023012"/>
    </source>
</evidence>
<keyword evidence="5" id="KW-0547">Nucleotide-binding</keyword>
<keyword evidence="6" id="KW-0418">Kinase</keyword>
<feature type="transmembrane region" description="Helical" evidence="9">
    <location>
        <begin position="192"/>
        <end position="214"/>
    </location>
</feature>
<evidence type="ECO:0000313" key="11">
    <source>
        <dbReference type="EMBL" id="UZF48043.1"/>
    </source>
</evidence>
<dbReference type="CDD" id="cd16917">
    <property type="entry name" value="HATPase_UhpB-NarQ-NarX-like"/>
    <property type="match status" value="1"/>
</dbReference>
<accession>A0AA46X0X8</accession>
<dbReference type="PANTHER" id="PTHR24421">
    <property type="entry name" value="NITRATE/NITRITE SENSOR PROTEIN NARX-RELATED"/>
    <property type="match status" value="1"/>
</dbReference>
<sequence>MSSNEPTTVLTAITRRRFLLTEWPWRSLGHVLTTVPVVCMVALPFAAFCVPWLVLIVWAGDGMYPQPLGRVLFLGVLGAALVFGLGPLVAIPLATLERMRLRLVSRDRALSAHRAPPSAGLWPWVRTRYTESATWRGLGYAFLLLTLVPALLFLAAVITGLIVVMVISPLVVGDGDEAVALGFSQITAVDQAVPYAIAGVLLLPAIPYVSALIAGLHGALARSLLCGDDPDALRARLVEVSRSRARLVDAFEAERRRIERDLHDGAQSLLVNLTLQLGMAKLDLPPDSAAAKSVSQAHDQAKELMAELRQLIRGIHPRVLTDRGLPDALRALAEDFMAPVGVTADIPSRPARDVEVAAYFVVVEALNNVAKHADATAVAVAVRRAGNLLVVEIVDDGCGGADPERGSGLTGLADRVAAVDGRMLLSSPPGGPTVVRVELPWIEN</sequence>
<keyword evidence="8" id="KW-0902">Two-component regulatory system</keyword>
<dbReference type="InterPro" id="IPR003594">
    <property type="entry name" value="HATPase_dom"/>
</dbReference>
<evidence type="ECO:0000313" key="12">
    <source>
        <dbReference type="Proteomes" id="UP001162740"/>
    </source>
</evidence>